<dbReference type="RefSeq" id="WP_345480465.1">
    <property type="nucleotide sequence ID" value="NZ_BAABLP010000002.1"/>
</dbReference>
<comment type="caution">
    <text evidence="2">The sequence shown here is derived from an EMBL/GenBank/DDBJ whole genome shotgun (WGS) entry which is preliminary data.</text>
</comment>
<feature type="region of interest" description="Disordered" evidence="1">
    <location>
        <begin position="53"/>
        <end position="79"/>
    </location>
</feature>
<dbReference type="EMBL" id="BAABLP010000002">
    <property type="protein sequence ID" value="GAA4744510.1"/>
    <property type="molecule type" value="Genomic_DNA"/>
</dbReference>
<accession>A0ABP8Z289</accession>
<proteinExistence type="predicted"/>
<sequence length="79" mass="8530">MSGQDLLQAVQTLIDLDERDRAEQGAAQLPDELPVADLLRAADGAQRLARALARRRRDGVPMSSGAPGHDPHDVQSLYS</sequence>
<evidence type="ECO:0000313" key="3">
    <source>
        <dbReference type="Proteomes" id="UP001500121"/>
    </source>
</evidence>
<protein>
    <recommendedName>
        <fullName evidence="4">DUF222 domain-containing protein</fullName>
    </recommendedName>
</protein>
<organism evidence="2 3">
    <name type="scientific">Amnibacterium soli</name>
    <dbReference type="NCBI Taxonomy" id="1282736"/>
    <lineage>
        <taxon>Bacteria</taxon>
        <taxon>Bacillati</taxon>
        <taxon>Actinomycetota</taxon>
        <taxon>Actinomycetes</taxon>
        <taxon>Micrococcales</taxon>
        <taxon>Microbacteriaceae</taxon>
        <taxon>Amnibacterium</taxon>
    </lineage>
</organism>
<evidence type="ECO:0000256" key="1">
    <source>
        <dbReference type="SAM" id="MobiDB-lite"/>
    </source>
</evidence>
<gene>
    <name evidence="2" type="ORF">GCM10025783_15230</name>
</gene>
<reference evidence="3" key="1">
    <citation type="journal article" date="2019" name="Int. J. Syst. Evol. Microbiol.">
        <title>The Global Catalogue of Microorganisms (GCM) 10K type strain sequencing project: providing services to taxonomists for standard genome sequencing and annotation.</title>
        <authorList>
            <consortium name="The Broad Institute Genomics Platform"/>
            <consortium name="The Broad Institute Genome Sequencing Center for Infectious Disease"/>
            <person name="Wu L."/>
            <person name="Ma J."/>
        </authorList>
    </citation>
    <scope>NUCLEOTIDE SEQUENCE [LARGE SCALE GENOMIC DNA]</scope>
    <source>
        <strain evidence="3">JCM 19015</strain>
    </source>
</reference>
<name>A0ABP8Z289_9MICO</name>
<evidence type="ECO:0008006" key="4">
    <source>
        <dbReference type="Google" id="ProtNLM"/>
    </source>
</evidence>
<evidence type="ECO:0000313" key="2">
    <source>
        <dbReference type="EMBL" id="GAA4744510.1"/>
    </source>
</evidence>
<keyword evidence="3" id="KW-1185">Reference proteome</keyword>
<dbReference type="Proteomes" id="UP001500121">
    <property type="component" value="Unassembled WGS sequence"/>
</dbReference>